<dbReference type="RefSeq" id="WP_083345330.1">
    <property type="nucleotide sequence ID" value="NZ_LT629690.1"/>
</dbReference>
<dbReference type="AlphaFoldDB" id="A0A1G7L0X9"/>
<dbReference type="EMBL" id="LT629690">
    <property type="protein sequence ID" value="SDF42984.1"/>
    <property type="molecule type" value="Genomic_DNA"/>
</dbReference>
<evidence type="ECO:0000256" key="1">
    <source>
        <dbReference type="ARBA" id="ARBA00038310"/>
    </source>
</evidence>
<evidence type="ECO:0000313" key="4">
    <source>
        <dbReference type="Proteomes" id="UP000182427"/>
    </source>
</evidence>
<comment type="similarity">
    <text evidence="1">Belongs to the metallo-dependent hydrolases superfamily.</text>
</comment>
<dbReference type="Proteomes" id="UP000182427">
    <property type="component" value="Chromosome I"/>
</dbReference>
<gene>
    <name evidence="3" type="ORF">SAMN05444167_2383</name>
</gene>
<dbReference type="InterPro" id="IPR032466">
    <property type="entry name" value="Metal_Hydrolase"/>
</dbReference>
<protein>
    <submittedName>
        <fullName evidence="3">L-fuconolactonase</fullName>
    </submittedName>
</protein>
<sequence>MTETGFSQRIDSHHHLWHYTPEEYGWIGDDMAPLRRDFLLADLRRELADAGVEGTVAVQARQTLEETEWLLEIAKADDSPVRGVVGWLPVASVRFPAVLETFRSSNRLCGLRHIVQGERPGFLDGDAFNLGIAHLRETGLVYDILIYARQLEEATRFVDRHPTQSFVLDHIAKPDIRNQGFAPWAQGFRELARRENVTCKLSGMVTETDWNHWSSAELHPYFETALESFGPDRLMIGTDWPVLTVGGTYSNWWKTVEDWTAALSHQERNMILGGTATRVYNLRS</sequence>
<evidence type="ECO:0000259" key="2">
    <source>
        <dbReference type="Pfam" id="PF04909"/>
    </source>
</evidence>
<dbReference type="OrthoDB" id="5450317at2"/>
<dbReference type="PANTHER" id="PTHR43569:SF2">
    <property type="entry name" value="AMIDOHYDROLASE-RELATED DOMAIN-CONTAINING PROTEIN"/>
    <property type="match status" value="1"/>
</dbReference>
<organism evidence="3 4">
    <name type="scientific">Terriglobus roseus</name>
    <dbReference type="NCBI Taxonomy" id="392734"/>
    <lineage>
        <taxon>Bacteria</taxon>
        <taxon>Pseudomonadati</taxon>
        <taxon>Acidobacteriota</taxon>
        <taxon>Terriglobia</taxon>
        <taxon>Terriglobales</taxon>
        <taxon>Acidobacteriaceae</taxon>
        <taxon>Terriglobus</taxon>
    </lineage>
</organism>
<evidence type="ECO:0000313" key="3">
    <source>
        <dbReference type="EMBL" id="SDF42984.1"/>
    </source>
</evidence>
<keyword evidence="4" id="KW-1185">Reference proteome</keyword>
<proteinExistence type="inferred from homology"/>
<feature type="domain" description="Amidohydrolase-related" evidence="2">
    <location>
        <begin position="10"/>
        <end position="282"/>
    </location>
</feature>
<dbReference type="PANTHER" id="PTHR43569">
    <property type="entry name" value="AMIDOHYDROLASE"/>
    <property type="match status" value="1"/>
</dbReference>
<dbReference type="InterPro" id="IPR052350">
    <property type="entry name" value="Metallo-dep_Lactonases"/>
</dbReference>
<dbReference type="SUPFAM" id="SSF51556">
    <property type="entry name" value="Metallo-dependent hydrolases"/>
    <property type="match status" value="1"/>
</dbReference>
<dbReference type="InterPro" id="IPR006680">
    <property type="entry name" value="Amidohydro-rel"/>
</dbReference>
<dbReference type="Pfam" id="PF04909">
    <property type="entry name" value="Amidohydro_2"/>
    <property type="match status" value="1"/>
</dbReference>
<accession>A0A1G7L0X9</accession>
<dbReference type="GO" id="GO:0016787">
    <property type="term" value="F:hydrolase activity"/>
    <property type="evidence" value="ECO:0007669"/>
    <property type="project" value="InterPro"/>
</dbReference>
<name>A0A1G7L0X9_9BACT</name>
<reference evidence="3 4" key="1">
    <citation type="submission" date="2016-10" db="EMBL/GenBank/DDBJ databases">
        <authorList>
            <person name="de Groot N.N."/>
        </authorList>
    </citation>
    <scope>NUCLEOTIDE SEQUENCE [LARGE SCALE GENOMIC DNA]</scope>
    <source>
        <strain evidence="3 4">GAS232</strain>
    </source>
</reference>
<dbReference type="Gene3D" id="3.20.20.140">
    <property type="entry name" value="Metal-dependent hydrolases"/>
    <property type="match status" value="1"/>
</dbReference>